<organism evidence="4 5">
    <name type="scientific">Methylobacterium persicinum</name>
    <dbReference type="NCBI Taxonomy" id="374426"/>
    <lineage>
        <taxon>Bacteria</taxon>
        <taxon>Pseudomonadati</taxon>
        <taxon>Pseudomonadota</taxon>
        <taxon>Alphaproteobacteria</taxon>
        <taxon>Hyphomicrobiales</taxon>
        <taxon>Methylobacteriaceae</taxon>
        <taxon>Methylobacterium</taxon>
    </lineage>
</organism>
<dbReference type="InterPro" id="IPR051545">
    <property type="entry name" value="NAD(P)H_dehydrogenase_qn"/>
</dbReference>
<dbReference type="Proteomes" id="UP001236369">
    <property type="component" value="Unassembled WGS sequence"/>
</dbReference>
<evidence type="ECO:0000313" key="4">
    <source>
        <dbReference type="EMBL" id="MDQ0444697.1"/>
    </source>
</evidence>
<evidence type="ECO:0000256" key="2">
    <source>
        <dbReference type="ARBA" id="ARBA00023002"/>
    </source>
</evidence>
<comment type="caution">
    <text evidence="4">The sequence shown here is derived from an EMBL/GenBank/DDBJ whole genome shotgun (WGS) entry which is preliminary data.</text>
</comment>
<reference evidence="4 5" key="1">
    <citation type="submission" date="2023-07" db="EMBL/GenBank/DDBJ databases">
        <title>Genomic Encyclopedia of Type Strains, Phase IV (KMG-IV): sequencing the most valuable type-strain genomes for metagenomic binning, comparative biology and taxonomic classification.</title>
        <authorList>
            <person name="Goeker M."/>
        </authorList>
    </citation>
    <scope>NUCLEOTIDE SEQUENCE [LARGE SCALE GENOMIC DNA]</scope>
    <source>
        <strain evidence="4 5">DSM 19562</strain>
    </source>
</reference>
<name>A0ABU0HQU2_9HYPH</name>
<gene>
    <name evidence="4" type="ORF">QO016_004219</name>
</gene>
<dbReference type="Gene3D" id="3.40.50.360">
    <property type="match status" value="1"/>
</dbReference>
<dbReference type="InterPro" id="IPR029039">
    <property type="entry name" value="Flavoprotein-like_sf"/>
</dbReference>
<keyword evidence="2" id="KW-0560">Oxidoreductase</keyword>
<comment type="similarity">
    <text evidence="1">Belongs to the NAD(P)H dehydrogenase (quinone) family.</text>
</comment>
<dbReference type="PANTHER" id="PTHR10204">
    <property type="entry name" value="NAD P H OXIDOREDUCTASE-RELATED"/>
    <property type="match status" value="1"/>
</dbReference>
<dbReference type="InterPro" id="IPR003680">
    <property type="entry name" value="Flavodoxin_fold"/>
</dbReference>
<evidence type="ECO:0000256" key="1">
    <source>
        <dbReference type="ARBA" id="ARBA00006252"/>
    </source>
</evidence>
<protein>
    <submittedName>
        <fullName evidence="4">NADPH-quinone reductase</fullName>
    </submittedName>
</protein>
<evidence type="ECO:0000313" key="5">
    <source>
        <dbReference type="Proteomes" id="UP001236369"/>
    </source>
</evidence>
<dbReference type="EMBL" id="JAUSVV010000015">
    <property type="protein sequence ID" value="MDQ0444697.1"/>
    <property type="molecule type" value="Genomic_DNA"/>
</dbReference>
<dbReference type="RefSeq" id="WP_238250965.1">
    <property type="nucleotide sequence ID" value="NZ_BPQX01000045.1"/>
</dbReference>
<dbReference type="PANTHER" id="PTHR10204:SF34">
    <property type="entry name" value="NAD(P)H DEHYDROGENASE [QUINONE] 1 ISOFORM 1"/>
    <property type="match status" value="1"/>
</dbReference>
<keyword evidence="5" id="KW-1185">Reference proteome</keyword>
<sequence>MRVLILDGHPDGGRLVSHLLDHYADSLGAGQVERVAVRDLAFDPNMSRGYAVAREWEPDLARLAASLDDCDHLVVAFPLWWGAEPMQLKGLIDRLLLPGFAFRYHRDDPFWDRRLSGRSADVIVTMDTPPWYLRLVYGDPVGRRWRRQILGFCGFRPVRILRLGPTRRGGAARHLGEWEGRVAKLACTADRLRRSYKCPALADRTPLADALTERAS</sequence>
<dbReference type="Pfam" id="PF02525">
    <property type="entry name" value="Flavodoxin_2"/>
    <property type="match status" value="1"/>
</dbReference>
<feature type="domain" description="Flavodoxin-like fold" evidence="3">
    <location>
        <begin position="1"/>
        <end position="169"/>
    </location>
</feature>
<evidence type="ECO:0000259" key="3">
    <source>
        <dbReference type="Pfam" id="PF02525"/>
    </source>
</evidence>
<accession>A0ABU0HQU2</accession>
<proteinExistence type="inferred from homology"/>
<dbReference type="SUPFAM" id="SSF52218">
    <property type="entry name" value="Flavoproteins"/>
    <property type="match status" value="1"/>
</dbReference>